<evidence type="ECO:0000256" key="4">
    <source>
        <dbReference type="ARBA" id="ARBA00022989"/>
    </source>
</evidence>
<dbReference type="PANTHER" id="PTHR23505:SF79">
    <property type="entry name" value="PROTEIN SPINSTER"/>
    <property type="match status" value="1"/>
</dbReference>
<feature type="transmembrane region" description="Helical" evidence="7">
    <location>
        <begin position="62"/>
        <end position="83"/>
    </location>
</feature>
<evidence type="ECO:0000313" key="10">
    <source>
        <dbReference type="Proteomes" id="UP000194236"/>
    </source>
</evidence>
<dbReference type="OrthoDB" id="6770063at2759"/>
<dbReference type="InterPro" id="IPR011701">
    <property type="entry name" value="MFS"/>
</dbReference>
<evidence type="ECO:0000256" key="1">
    <source>
        <dbReference type="ARBA" id="ARBA00004141"/>
    </source>
</evidence>
<dbReference type="GO" id="GO:0022857">
    <property type="term" value="F:transmembrane transporter activity"/>
    <property type="evidence" value="ECO:0007669"/>
    <property type="project" value="InterPro"/>
</dbReference>
<keyword evidence="3 7" id="KW-0812">Transmembrane</keyword>
<dbReference type="InterPro" id="IPR044770">
    <property type="entry name" value="MFS_spinster-like"/>
</dbReference>
<comment type="subcellular location">
    <subcellularLocation>
        <location evidence="1">Membrane</location>
        <topology evidence="1">Multi-pass membrane protein</topology>
    </subcellularLocation>
</comment>
<evidence type="ECO:0000256" key="3">
    <source>
        <dbReference type="ARBA" id="ARBA00022692"/>
    </source>
</evidence>
<name>A0A1Y3BJ14_EURMA</name>
<evidence type="ECO:0000256" key="7">
    <source>
        <dbReference type="SAM" id="Phobius"/>
    </source>
</evidence>
<dbReference type="Proteomes" id="UP000194236">
    <property type="component" value="Unassembled WGS sequence"/>
</dbReference>
<dbReference type="GO" id="GO:0016020">
    <property type="term" value="C:membrane"/>
    <property type="evidence" value="ECO:0007669"/>
    <property type="project" value="UniProtKB-SubCell"/>
</dbReference>
<organism evidence="9 10">
    <name type="scientific">Euroglyphus maynei</name>
    <name type="common">Mayne's house dust mite</name>
    <dbReference type="NCBI Taxonomy" id="6958"/>
    <lineage>
        <taxon>Eukaryota</taxon>
        <taxon>Metazoa</taxon>
        <taxon>Ecdysozoa</taxon>
        <taxon>Arthropoda</taxon>
        <taxon>Chelicerata</taxon>
        <taxon>Arachnida</taxon>
        <taxon>Acari</taxon>
        <taxon>Acariformes</taxon>
        <taxon>Sarcoptiformes</taxon>
        <taxon>Astigmata</taxon>
        <taxon>Psoroptidia</taxon>
        <taxon>Analgoidea</taxon>
        <taxon>Pyroglyphidae</taxon>
        <taxon>Pyroglyphinae</taxon>
        <taxon>Euroglyphus</taxon>
    </lineage>
</organism>
<protein>
    <submittedName>
        <fullName evidence="9">Spinster-like protein</fullName>
    </submittedName>
</protein>
<dbReference type="PROSITE" id="PS50850">
    <property type="entry name" value="MFS"/>
    <property type="match status" value="1"/>
</dbReference>
<evidence type="ECO:0000256" key="6">
    <source>
        <dbReference type="ARBA" id="ARBA00024338"/>
    </source>
</evidence>
<dbReference type="SUPFAM" id="SSF103473">
    <property type="entry name" value="MFS general substrate transporter"/>
    <property type="match status" value="1"/>
</dbReference>
<accession>A0A1Y3BJ14</accession>
<feature type="transmembrane region" description="Helical" evidence="7">
    <location>
        <begin position="35"/>
        <end position="56"/>
    </location>
</feature>
<feature type="domain" description="Major facilitator superfamily (MFS) profile" evidence="8">
    <location>
        <begin position="1"/>
        <end position="146"/>
    </location>
</feature>
<keyword evidence="10" id="KW-1185">Reference proteome</keyword>
<comment type="similarity">
    <text evidence="6">Belongs to the major facilitator superfamily. Spinster (TC 2.A.1.49) family.</text>
</comment>
<sequence length="146" mass="16150">MFRALVGIGEASYATVAPTLIADLFIGGKRSTMLAVFYFAIPVGSGLGYIVGILMSQTFGHWTWALRFTPIFGIISVIGFMFVTEPKRGAIEQTNFNRSNEQVTENNNVSRSLRSIIESLTKDVRYLKSIPTYLLTTLGFTCVCFS</sequence>
<evidence type="ECO:0000259" key="8">
    <source>
        <dbReference type="PROSITE" id="PS50850"/>
    </source>
</evidence>
<dbReference type="InterPro" id="IPR020846">
    <property type="entry name" value="MFS_dom"/>
</dbReference>
<dbReference type="AlphaFoldDB" id="A0A1Y3BJ14"/>
<keyword evidence="4 7" id="KW-1133">Transmembrane helix</keyword>
<evidence type="ECO:0000313" key="9">
    <source>
        <dbReference type="EMBL" id="OTF80961.1"/>
    </source>
</evidence>
<keyword evidence="5 7" id="KW-0472">Membrane</keyword>
<dbReference type="EMBL" id="MUJZ01015845">
    <property type="protein sequence ID" value="OTF80961.1"/>
    <property type="molecule type" value="Genomic_DNA"/>
</dbReference>
<evidence type="ECO:0000256" key="5">
    <source>
        <dbReference type="ARBA" id="ARBA00023136"/>
    </source>
</evidence>
<comment type="caution">
    <text evidence="9">The sequence shown here is derived from an EMBL/GenBank/DDBJ whole genome shotgun (WGS) entry which is preliminary data.</text>
</comment>
<dbReference type="InterPro" id="IPR036259">
    <property type="entry name" value="MFS_trans_sf"/>
</dbReference>
<gene>
    <name evidence="9" type="ORF">BLA29_011735</name>
</gene>
<proteinExistence type="inferred from homology"/>
<dbReference type="Gene3D" id="1.20.1250.20">
    <property type="entry name" value="MFS general substrate transporter like domains"/>
    <property type="match status" value="1"/>
</dbReference>
<reference evidence="9 10" key="1">
    <citation type="submission" date="2017-03" db="EMBL/GenBank/DDBJ databases">
        <title>Genome Survey of Euroglyphus maynei.</title>
        <authorList>
            <person name="Arlian L.G."/>
            <person name="Morgan M.S."/>
            <person name="Rider S.D."/>
        </authorList>
    </citation>
    <scope>NUCLEOTIDE SEQUENCE [LARGE SCALE GENOMIC DNA]</scope>
    <source>
        <strain evidence="9">Arlian Lab</strain>
        <tissue evidence="9">Whole body</tissue>
    </source>
</reference>
<feature type="non-terminal residue" evidence="9">
    <location>
        <position position="146"/>
    </location>
</feature>
<keyword evidence="2" id="KW-0813">Transport</keyword>
<dbReference type="Pfam" id="PF07690">
    <property type="entry name" value="MFS_1"/>
    <property type="match status" value="1"/>
</dbReference>
<dbReference type="PANTHER" id="PTHR23505">
    <property type="entry name" value="SPINSTER"/>
    <property type="match status" value="1"/>
</dbReference>
<evidence type="ECO:0000256" key="2">
    <source>
        <dbReference type="ARBA" id="ARBA00022448"/>
    </source>
</evidence>